<accession>L9Y3Q4</accession>
<dbReference type="RefSeq" id="WP_006430615.1">
    <property type="nucleotide sequence ID" value="NZ_AOID01000023.1"/>
</dbReference>
<sequence length="41" mass="4974">MATRKTISIRDDQEEWIQDNHLNLSSFVQEKLDELIEEREN</sequence>
<evidence type="ECO:0000313" key="2">
    <source>
        <dbReference type="Proteomes" id="UP000011632"/>
    </source>
</evidence>
<reference evidence="1 2" key="1">
    <citation type="journal article" date="2014" name="PLoS Genet.">
        <title>Phylogenetically driven sequencing of extremely halophilic archaea reveals strategies for static and dynamic osmo-response.</title>
        <authorList>
            <person name="Becker E.A."/>
            <person name="Seitzer P.M."/>
            <person name="Tritt A."/>
            <person name="Larsen D."/>
            <person name="Krusor M."/>
            <person name="Yao A.I."/>
            <person name="Wu D."/>
            <person name="Madern D."/>
            <person name="Eisen J.A."/>
            <person name="Darling A.E."/>
            <person name="Facciotti M.T."/>
        </authorList>
    </citation>
    <scope>NUCLEOTIDE SEQUENCE [LARGE SCALE GENOMIC DNA]</scope>
    <source>
        <strain evidence="1 2">JCM 10478</strain>
    </source>
</reference>
<keyword evidence="2" id="KW-1185">Reference proteome</keyword>
<evidence type="ECO:0000313" key="1">
    <source>
        <dbReference type="EMBL" id="ELY68316.1"/>
    </source>
</evidence>
<organism evidence="1 2">
    <name type="scientific">Natrinema versiforme JCM 10478</name>
    <dbReference type="NCBI Taxonomy" id="1227496"/>
    <lineage>
        <taxon>Archaea</taxon>
        <taxon>Methanobacteriati</taxon>
        <taxon>Methanobacteriota</taxon>
        <taxon>Stenosarchaea group</taxon>
        <taxon>Halobacteria</taxon>
        <taxon>Halobacteriales</taxon>
        <taxon>Natrialbaceae</taxon>
        <taxon>Natrinema</taxon>
    </lineage>
</organism>
<dbReference type="PATRIC" id="fig|1227496.3.peg.1563"/>
<name>L9Y3Q4_9EURY</name>
<comment type="caution">
    <text evidence="1">The sequence shown here is derived from an EMBL/GenBank/DDBJ whole genome shotgun (WGS) entry which is preliminary data.</text>
</comment>
<dbReference type="Proteomes" id="UP000011632">
    <property type="component" value="Unassembled WGS sequence"/>
</dbReference>
<dbReference type="AlphaFoldDB" id="L9Y3Q4"/>
<dbReference type="EMBL" id="AOID01000023">
    <property type="protein sequence ID" value="ELY68316.1"/>
    <property type="molecule type" value="Genomic_DNA"/>
</dbReference>
<dbReference type="STRING" id="1227496.C489_07725"/>
<protein>
    <submittedName>
        <fullName evidence="1">Uncharacterized protein</fullName>
    </submittedName>
</protein>
<gene>
    <name evidence="1" type="ORF">C489_07725</name>
</gene>
<proteinExistence type="predicted"/>